<evidence type="ECO:0000313" key="9">
    <source>
        <dbReference type="Proteomes" id="UP000247498"/>
    </source>
</evidence>
<evidence type="ECO:0000256" key="1">
    <source>
        <dbReference type="ARBA" id="ARBA00004496"/>
    </source>
</evidence>
<keyword evidence="5" id="KW-0175">Coiled coil</keyword>
<dbReference type="GO" id="GO:0005096">
    <property type="term" value="F:GTPase activator activity"/>
    <property type="evidence" value="ECO:0007669"/>
    <property type="project" value="TreeGrafter"/>
</dbReference>
<feature type="compositionally biased region" description="Gly residues" evidence="6">
    <location>
        <begin position="486"/>
        <end position="502"/>
    </location>
</feature>
<feature type="region of interest" description="Disordered" evidence="6">
    <location>
        <begin position="1303"/>
        <end position="1322"/>
    </location>
</feature>
<feature type="compositionally biased region" description="Basic and acidic residues" evidence="6">
    <location>
        <begin position="1012"/>
        <end position="1021"/>
    </location>
</feature>
<dbReference type="InterPro" id="IPR036322">
    <property type="entry name" value="WD40_repeat_dom_sf"/>
</dbReference>
<dbReference type="GO" id="GO:0005886">
    <property type="term" value="C:plasma membrane"/>
    <property type="evidence" value="ECO:0007669"/>
    <property type="project" value="TreeGrafter"/>
</dbReference>
<evidence type="ECO:0000313" key="8">
    <source>
        <dbReference type="EMBL" id="GBF96648.1"/>
    </source>
</evidence>
<evidence type="ECO:0000256" key="5">
    <source>
        <dbReference type="PROSITE-ProRule" id="PRU00290"/>
    </source>
</evidence>
<dbReference type="InterPro" id="IPR015943">
    <property type="entry name" value="WD40/YVTN_repeat-like_dom_sf"/>
</dbReference>
<dbReference type="PANTHER" id="PTHR10241">
    <property type="entry name" value="LETHAL 2 GIANT LARVAE PROTEIN"/>
    <property type="match status" value="1"/>
</dbReference>
<dbReference type="InterPro" id="IPR042855">
    <property type="entry name" value="V_SNARE_CC"/>
</dbReference>
<feature type="compositionally biased region" description="Low complexity" evidence="6">
    <location>
        <begin position="956"/>
        <end position="971"/>
    </location>
</feature>
<dbReference type="InterPro" id="IPR011047">
    <property type="entry name" value="Quinoprotein_ADH-like_sf"/>
</dbReference>
<feature type="compositionally biased region" description="Gly residues" evidence="6">
    <location>
        <begin position="406"/>
        <end position="419"/>
    </location>
</feature>
<keyword evidence="4" id="KW-0963">Cytoplasm</keyword>
<feature type="compositionally biased region" description="Low complexity" evidence="6">
    <location>
        <begin position="923"/>
        <end position="934"/>
    </location>
</feature>
<name>A0A2V0P9W0_9CHLO</name>
<feature type="compositionally biased region" description="Pro residues" evidence="6">
    <location>
        <begin position="1082"/>
        <end position="1094"/>
    </location>
</feature>
<feature type="compositionally biased region" description="Low complexity" evidence="6">
    <location>
        <begin position="871"/>
        <end position="906"/>
    </location>
</feature>
<feature type="region of interest" description="Disordered" evidence="6">
    <location>
        <begin position="480"/>
        <end position="502"/>
    </location>
</feature>
<dbReference type="GO" id="GO:0005737">
    <property type="term" value="C:cytoplasm"/>
    <property type="evidence" value="ECO:0007669"/>
    <property type="project" value="UniProtKB-SubCell"/>
</dbReference>
<protein>
    <recommendedName>
        <fullName evidence="7">V-SNARE coiled-coil homology domain-containing protein</fullName>
    </recommendedName>
</protein>
<feature type="region of interest" description="Disordered" evidence="6">
    <location>
        <begin position="1352"/>
        <end position="1391"/>
    </location>
</feature>
<feature type="compositionally biased region" description="Low complexity" evidence="6">
    <location>
        <begin position="1367"/>
        <end position="1385"/>
    </location>
</feature>
<feature type="region of interest" description="Disordered" evidence="6">
    <location>
        <begin position="1514"/>
        <end position="1548"/>
    </location>
</feature>
<dbReference type="SUPFAM" id="SSF50998">
    <property type="entry name" value="Quinoprotein alcohol dehydrogenase-like"/>
    <property type="match status" value="1"/>
</dbReference>
<reference evidence="8 9" key="1">
    <citation type="journal article" date="2018" name="Sci. Rep.">
        <title>Raphidocelis subcapitata (=Pseudokirchneriella subcapitata) provides an insight into genome evolution and environmental adaptations in the Sphaeropleales.</title>
        <authorList>
            <person name="Suzuki S."/>
            <person name="Yamaguchi H."/>
            <person name="Nakajima N."/>
            <person name="Kawachi M."/>
        </authorList>
    </citation>
    <scope>NUCLEOTIDE SEQUENCE [LARGE SCALE GENOMIC DNA]</scope>
    <source>
        <strain evidence="8 9">NIES-35</strain>
    </source>
</reference>
<dbReference type="GO" id="GO:0045159">
    <property type="term" value="F:myosin II binding"/>
    <property type="evidence" value="ECO:0007669"/>
    <property type="project" value="TreeGrafter"/>
</dbReference>
<evidence type="ECO:0000256" key="4">
    <source>
        <dbReference type="ARBA" id="ARBA00022490"/>
    </source>
</evidence>
<comment type="similarity">
    <text evidence="2">Belongs to the WD repeat L(2)GL family.</text>
</comment>
<comment type="subcellular location">
    <subcellularLocation>
        <location evidence="1">Cytoplasm</location>
    </subcellularLocation>
</comment>
<feature type="region of interest" description="Disordered" evidence="6">
    <location>
        <begin position="868"/>
        <end position="986"/>
    </location>
</feature>
<dbReference type="GO" id="GO:0006893">
    <property type="term" value="P:Golgi to plasma membrane transport"/>
    <property type="evidence" value="ECO:0007669"/>
    <property type="project" value="TreeGrafter"/>
</dbReference>
<dbReference type="STRING" id="307507.A0A2V0P9W0"/>
<accession>A0A2V0P9W0</accession>
<feature type="region of interest" description="Disordered" evidence="6">
    <location>
        <begin position="1451"/>
        <end position="1502"/>
    </location>
</feature>
<dbReference type="SUPFAM" id="SSF50978">
    <property type="entry name" value="WD40 repeat-like"/>
    <property type="match status" value="1"/>
</dbReference>
<feature type="compositionally biased region" description="Low complexity" evidence="6">
    <location>
        <begin position="1523"/>
        <end position="1535"/>
    </location>
</feature>
<keyword evidence="3" id="KW-0268">Exocytosis</keyword>
<dbReference type="Proteomes" id="UP000247498">
    <property type="component" value="Unassembled WGS sequence"/>
</dbReference>
<feature type="compositionally biased region" description="Gly residues" evidence="6">
    <location>
        <begin position="912"/>
        <end position="922"/>
    </location>
</feature>
<dbReference type="GO" id="GO:0006887">
    <property type="term" value="P:exocytosis"/>
    <property type="evidence" value="ECO:0007669"/>
    <property type="project" value="UniProtKB-KW"/>
</dbReference>
<evidence type="ECO:0000256" key="6">
    <source>
        <dbReference type="SAM" id="MobiDB-lite"/>
    </source>
</evidence>
<sequence>MKLFNWAVDASQPLPPDRLRVWQLARGGAALHAASGVPASADCCAYEPTQRLLAVSTVDARVKLFGREGVERTLFCAPRGSGADGAPPAATRHLAFLVNRGALLRVDTDGELQLWAVEALDDDDDDGAAAGSGAELPLQRLRLGGGDAITHAVAMERQPFVLLGCRSGAVRVALMADAAGEAVEGARQVHALQLLPHSIPAAKLEAAGEVVHLASRLQPPRHLVLSVHSSGSSSVWDARAQRLVANVGGGDECAPVTAAAWLGGGGGAGGDFATGHADGEIILWALPDGPAAQEGAAPAAKPPRGRGGAAGASAAAPSPSPPPPPADGGRPLPRLLRRLRIARPLAARPVWSVELIDADDGEALLVLGGQEDDLPDGFTLLPLSPHTPAGASASGSPGGGSPPPGGSEGGGGDDSGGGGGDDDGDADGGASGPAPGVRRLHWIGAIFSHAVVPGREPGGPAAVVTLLTGGEVWVHELARGAQPSGSRGGADGSGGGVGSSGGGAAPVAALGPQSLAAPFQAQPRLTAACIVSVPVAPVPVQGHHHSPCMINLRAWAAASLRKTRSGGGGGSLGTGDSGVDWSWVVGGGVPARPEGPVGGANPYSFVYCTGHQDGAVRLWELHGNAPSLLGRAPSREAAAALGSAPPPRAVSAVAFSWEQGLLVTGHEGGEVRLYEFSQRPRTRDVLQIESVGGAANNAASRVAEPPGFQLRLRCLVHGADVTALAACPVARHIAVGDASGAVSLLDIAAPALLWLQAPLRAPIASISLGRCPLPAPRERNELLGALAALPAGAGVRAVVAAGADASVVVLDAATGFCLGREGPLRPKHPSVAVLVEALDASGAPLWAGRDVEELAALARDCYGPGDDDDGGAAAAAPACRSSGSESSSAGGSCRGAAPAAALSSPSDDSDGPEGGGSGGGGASAVAAAAAGVPLRTGSGAGGRPLGEAREGEGDDGAPAPAARRDGASSSGAGDGDGAAGGEEDVEALLAMASMQIDGAGKARRAANPLASWKERRAERQVARVASPRASEGPGGSNIASSSGGGGGGGGGGGEGPRAASPRPTPRSRTPSPRRARVRSESPSPPPLPAPPPPAAGAETAGAESADAAAAAVAAAAASLDDARPVTPGAIALEDPEAVFLVVAAEGYVRLYPAERAARGDRTALRRVPLPGRLRFASVFCAGGSPALVGVVDAGGVDRLQVYSLPGLGLAVDAPLSAACGWRWGWDAACDGREPRLAACARHGLLALIGQHRELVRVALGAGLPAPAPPARVFDWELAAAAAAAEAAADAARGAAAAAAATAAAAAPPPHRRGARQSVGGVLSPRHDAAGAAASAAGTAAAAAAAAASAASAFDAPLPPPPTPVATPTPGDGEPGAADAAAAAGAGASGRAKPDFKGFMAKIGQDFQKAIDETHKGIQKVKEEIRTVRSKDGSGAGGGAYSYPELRAVFESGTGTPAASPRHPAADGPAPQEPPGGGTRAGARGGGSGASGSGSGGGGGGAAAAALDRRELLSGGVGSGSSAGSGANPSGRSLLSGGSGGGSGGARVRSAAEIRAAYGRPLASDAARTAQSLGATLGETRAALGERGEKLQQLQDKTSDLVESAANFAEMAKQLADREKQRAKWFGLG</sequence>
<dbReference type="PANTHER" id="PTHR10241:SF25">
    <property type="entry name" value="TOMOSYN, ISOFORM C"/>
    <property type="match status" value="1"/>
</dbReference>
<dbReference type="SUPFAM" id="SSF58038">
    <property type="entry name" value="SNARE fusion complex"/>
    <property type="match status" value="1"/>
</dbReference>
<dbReference type="CDD" id="cd15873">
    <property type="entry name" value="R-SNARE_STXBP5_6"/>
    <property type="match status" value="1"/>
</dbReference>
<dbReference type="InterPro" id="IPR001680">
    <property type="entry name" value="WD40_rpt"/>
</dbReference>
<gene>
    <name evidence="8" type="ORF">Rsub_09281</name>
</gene>
<feature type="compositionally biased region" description="Low complexity" evidence="6">
    <location>
        <begin position="1056"/>
        <end position="1070"/>
    </location>
</feature>
<feature type="compositionally biased region" description="Pro residues" evidence="6">
    <location>
        <begin position="1356"/>
        <end position="1366"/>
    </location>
</feature>
<dbReference type="GO" id="GO:0019905">
    <property type="term" value="F:syntaxin binding"/>
    <property type="evidence" value="ECO:0007669"/>
    <property type="project" value="TreeGrafter"/>
</dbReference>
<feature type="domain" description="V-SNARE coiled-coil homology" evidence="7">
    <location>
        <begin position="1561"/>
        <end position="1621"/>
    </location>
</feature>
<dbReference type="InParanoid" id="A0A2V0P9W0"/>
<dbReference type="OrthoDB" id="19944at2759"/>
<evidence type="ECO:0000259" key="7">
    <source>
        <dbReference type="PROSITE" id="PS50892"/>
    </source>
</evidence>
<dbReference type="Gene3D" id="1.20.5.110">
    <property type="match status" value="1"/>
</dbReference>
<organism evidence="8 9">
    <name type="scientific">Raphidocelis subcapitata</name>
    <dbReference type="NCBI Taxonomy" id="307507"/>
    <lineage>
        <taxon>Eukaryota</taxon>
        <taxon>Viridiplantae</taxon>
        <taxon>Chlorophyta</taxon>
        <taxon>core chlorophytes</taxon>
        <taxon>Chlorophyceae</taxon>
        <taxon>CS clade</taxon>
        <taxon>Sphaeropleales</taxon>
        <taxon>Selenastraceae</taxon>
        <taxon>Raphidocelis</taxon>
    </lineage>
</organism>
<feature type="compositionally biased region" description="Gly residues" evidence="6">
    <location>
        <begin position="1474"/>
        <end position="1501"/>
    </location>
</feature>
<evidence type="ECO:0000256" key="3">
    <source>
        <dbReference type="ARBA" id="ARBA00022483"/>
    </source>
</evidence>
<proteinExistence type="inferred from homology"/>
<dbReference type="SMART" id="SM00320">
    <property type="entry name" value="WD40"/>
    <property type="match status" value="4"/>
</dbReference>
<dbReference type="Gene3D" id="2.130.10.10">
    <property type="entry name" value="YVTN repeat-like/Quinoprotein amine dehydrogenase"/>
    <property type="match status" value="2"/>
</dbReference>
<dbReference type="EMBL" id="BDRX01000084">
    <property type="protein sequence ID" value="GBF96648.1"/>
    <property type="molecule type" value="Genomic_DNA"/>
</dbReference>
<evidence type="ECO:0000256" key="2">
    <source>
        <dbReference type="ARBA" id="ARBA00008070"/>
    </source>
</evidence>
<feature type="compositionally biased region" description="Gly residues" evidence="6">
    <location>
        <begin position="1042"/>
        <end position="1055"/>
    </location>
</feature>
<feature type="region of interest" description="Disordered" evidence="6">
    <location>
        <begin position="376"/>
        <end position="435"/>
    </location>
</feature>
<dbReference type="PROSITE" id="PS50892">
    <property type="entry name" value="V_SNARE"/>
    <property type="match status" value="1"/>
</dbReference>
<comment type="caution">
    <text evidence="8">The sequence shown here is derived from an EMBL/GenBank/DDBJ whole genome shotgun (WGS) entry which is preliminary data.</text>
</comment>
<feature type="region of interest" description="Disordered" evidence="6">
    <location>
        <begin position="998"/>
        <end position="1103"/>
    </location>
</feature>
<feature type="region of interest" description="Disordered" evidence="6">
    <location>
        <begin position="292"/>
        <end position="332"/>
    </location>
</feature>
<keyword evidence="9" id="KW-1185">Reference proteome</keyword>